<evidence type="ECO:0000256" key="1">
    <source>
        <dbReference type="ARBA" id="ARBA00023125"/>
    </source>
</evidence>
<keyword evidence="1 2" id="KW-0238">DNA-binding</keyword>
<gene>
    <name evidence="4" type="ORF">IV43_GL001263</name>
</gene>
<dbReference type="GO" id="GO:0003677">
    <property type="term" value="F:DNA binding"/>
    <property type="evidence" value="ECO:0007669"/>
    <property type="project" value="UniProtKB-UniRule"/>
</dbReference>
<proteinExistence type="predicted"/>
<dbReference type="InterPro" id="IPR050624">
    <property type="entry name" value="HTH-type_Tx_Regulator"/>
</dbReference>
<sequence length="188" mass="22076">MSINLKEGEKMDQRVIKTKAALTQALFKLLENKTIEKITVTELCRTAHIDRRTFYIHYSNVSDIFEDYQDQMSFEVYQALSNAKYGAEGLLNVFHQILMQNYRGFKYLCLNQQQHLLVEKLQKMVFETLCDSLLSERVAEDNKVILKYLSSGLIDTYVYWFSHSDEVDYETLVKTNKKIVQANLELLH</sequence>
<dbReference type="PROSITE" id="PS50977">
    <property type="entry name" value="HTH_TETR_2"/>
    <property type="match status" value="1"/>
</dbReference>
<dbReference type="PANTHER" id="PTHR43479:SF7">
    <property type="entry name" value="TETR-FAMILY TRANSCRIPTIONAL REGULATOR"/>
    <property type="match status" value="1"/>
</dbReference>
<dbReference type="PANTHER" id="PTHR43479">
    <property type="entry name" value="ACREF/ENVCD OPERON REPRESSOR-RELATED"/>
    <property type="match status" value="1"/>
</dbReference>
<comment type="caution">
    <text evidence="4">The sequence shown here is derived from an EMBL/GenBank/DDBJ whole genome shotgun (WGS) entry which is preliminary data.</text>
</comment>
<evidence type="ECO:0000256" key="2">
    <source>
        <dbReference type="PROSITE-ProRule" id="PRU00335"/>
    </source>
</evidence>
<accession>A0A0R2KD26</accession>
<dbReference type="InterPro" id="IPR001647">
    <property type="entry name" value="HTH_TetR"/>
</dbReference>
<organism evidence="4 5">
    <name type="scientific">Ligilactobacillus acidipiscis</name>
    <dbReference type="NCBI Taxonomy" id="89059"/>
    <lineage>
        <taxon>Bacteria</taxon>
        <taxon>Bacillati</taxon>
        <taxon>Bacillota</taxon>
        <taxon>Bacilli</taxon>
        <taxon>Lactobacillales</taxon>
        <taxon>Lactobacillaceae</taxon>
        <taxon>Ligilactobacillus</taxon>
    </lineage>
</organism>
<feature type="DNA-binding region" description="H-T-H motif" evidence="2">
    <location>
        <begin position="39"/>
        <end position="58"/>
    </location>
</feature>
<dbReference type="EMBL" id="JQBK01000033">
    <property type="protein sequence ID" value="KRN84237.1"/>
    <property type="molecule type" value="Genomic_DNA"/>
</dbReference>
<dbReference type="STRING" id="89059.LAC1533_0224"/>
<reference evidence="4 5" key="1">
    <citation type="journal article" date="2015" name="Genome Announc.">
        <title>Expanding the biotechnology potential of lactobacilli through comparative genomics of 213 strains and associated genera.</title>
        <authorList>
            <person name="Sun Z."/>
            <person name="Harris H.M."/>
            <person name="McCann A."/>
            <person name="Guo C."/>
            <person name="Argimon S."/>
            <person name="Zhang W."/>
            <person name="Yang X."/>
            <person name="Jeffery I.B."/>
            <person name="Cooney J.C."/>
            <person name="Kagawa T.F."/>
            <person name="Liu W."/>
            <person name="Song Y."/>
            <person name="Salvetti E."/>
            <person name="Wrobel A."/>
            <person name="Rasinkangas P."/>
            <person name="Parkhill J."/>
            <person name="Rea M.C."/>
            <person name="O'Sullivan O."/>
            <person name="Ritari J."/>
            <person name="Douillard F.P."/>
            <person name="Paul Ross R."/>
            <person name="Yang R."/>
            <person name="Briner A.E."/>
            <person name="Felis G.E."/>
            <person name="de Vos W.M."/>
            <person name="Barrangou R."/>
            <person name="Klaenhammer T.R."/>
            <person name="Caufield P.W."/>
            <person name="Cui Y."/>
            <person name="Zhang H."/>
            <person name="O'Toole P.W."/>
        </authorList>
    </citation>
    <scope>NUCLEOTIDE SEQUENCE [LARGE SCALE GENOMIC DNA]</scope>
    <source>
        <strain evidence="4 5">DSM 15353</strain>
    </source>
</reference>
<dbReference type="Proteomes" id="UP000051491">
    <property type="component" value="Unassembled WGS sequence"/>
</dbReference>
<dbReference type="RefSeq" id="WP_231920888.1">
    <property type="nucleotide sequence ID" value="NZ_JAQERZ010000002.1"/>
</dbReference>
<name>A0A0R2KD26_9LACO</name>
<evidence type="ECO:0000259" key="3">
    <source>
        <dbReference type="PROSITE" id="PS50977"/>
    </source>
</evidence>
<dbReference type="InterPro" id="IPR009057">
    <property type="entry name" value="Homeodomain-like_sf"/>
</dbReference>
<dbReference type="Gene3D" id="1.10.357.10">
    <property type="entry name" value="Tetracycline Repressor, domain 2"/>
    <property type="match status" value="1"/>
</dbReference>
<evidence type="ECO:0000313" key="4">
    <source>
        <dbReference type="EMBL" id="KRN84237.1"/>
    </source>
</evidence>
<dbReference type="AlphaFoldDB" id="A0A0R2KD26"/>
<feature type="domain" description="HTH tetR-type" evidence="3">
    <location>
        <begin position="16"/>
        <end position="76"/>
    </location>
</feature>
<dbReference type="GeneID" id="95348326"/>
<evidence type="ECO:0000313" key="5">
    <source>
        <dbReference type="Proteomes" id="UP000051491"/>
    </source>
</evidence>
<dbReference type="SUPFAM" id="SSF46689">
    <property type="entry name" value="Homeodomain-like"/>
    <property type="match status" value="1"/>
</dbReference>
<protein>
    <recommendedName>
        <fullName evidence="3">HTH tetR-type domain-containing protein</fullName>
    </recommendedName>
</protein>
<dbReference type="PATRIC" id="fig|89059.3.peg.1362"/>